<feature type="transmembrane region" description="Helical" evidence="6">
    <location>
        <begin position="226"/>
        <end position="242"/>
    </location>
</feature>
<dbReference type="Pfam" id="PF02301">
    <property type="entry name" value="HORMA"/>
    <property type="match status" value="2"/>
</dbReference>
<evidence type="ECO:0000256" key="4">
    <source>
        <dbReference type="ARBA" id="ARBA00023242"/>
    </source>
</evidence>
<keyword evidence="4" id="KW-0539">Nucleus</keyword>
<evidence type="ECO:0000256" key="5">
    <source>
        <dbReference type="ARBA" id="ARBA00023254"/>
    </source>
</evidence>
<evidence type="ECO:0000313" key="9">
    <source>
        <dbReference type="Proteomes" id="UP001237642"/>
    </source>
</evidence>
<gene>
    <name evidence="8" type="ORF">POM88_024556</name>
</gene>
<comment type="subcellular location">
    <subcellularLocation>
        <location evidence="2">Chromosome</location>
    </subcellularLocation>
    <subcellularLocation>
        <location evidence="1">Nucleus</location>
    </subcellularLocation>
</comment>
<dbReference type="PANTHER" id="PTHR48225">
    <property type="entry name" value="HORMA DOMAIN-CONTAINING PROTEIN 1"/>
    <property type="match status" value="1"/>
</dbReference>
<keyword evidence="6" id="KW-0812">Transmembrane</keyword>
<dbReference type="GO" id="GO:0005694">
    <property type="term" value="C:chromosome"/>
    <property type="evidence" value="ECO:0007669"/>
    <property type="project" value="UniProtKB-SubCell"/>
</dbReference>
<dbReference type="GO" id="GO:0051321">
    <property type="term" value="P:meiotic cell cycle"/>
    <property type="evidence" value="ECO:0007669"/>
    <property type="project" value="UniProtKB-KW"/>
</dbReference>
<comment type="caution">
    <text evidence="8">The sequence shown here is derived from an EMBL/GenBank/DDBJ whole genome shotgun (WGS) entry which is preliminary data.</text>
</comment>
<keyword evidence="6" id="KW-0472">Membrane</keyword>
<dbReference type="SUPFAM" id="SSF56019">
    <property type="entry name" value="The spindle assembly checkpoint protein mad2"/>
    <property type="match status" value="1"/>
</dbReference>
<dbReference type="EMBL" id="JAUIZM010000006">
    <property type="protein sequence ID" value="KAK1377812.1"/>
    <property type="molecule type" value="Genomic_DNA"/>
</dbReference>
<dbReference type="InterPro" id="IPR051294">
    <property type="entry name" value="HORMA_MeioticProgression"/>
</dbReference>
<evidence type="ECO:0000256" key="2">
    <source>
        <dbReference type="ARBA" id="ARBA00004286"/>
    </source>
</evidence>
<reference evidence="8" key="1">
    <citation type="submission" date="2023-02" db="EMBL/GenBank/DDBJ databases">
        <title>Genome of toxic invasive species Heracleum sosnowskyi carries increased number of genes despite the absence of recent whole-genome duplications.</title>
        <authorList>
            <person name="Schelkunov M."/>
            <person name="Shtratnikova V."/>
            <person name="Makarenko M."/>
            <person name="Klepikova A."/>
            <person name="Omelchenko D."/>
            <person name="Novikova G."/>
            <person name="Obukhova E."/>
            <person name="Bogdanov V."/>
            <person name="Penin A."/>
            <person name="Logacheva M."/>
        </authorList>
    </citation>
    <scope>NUCLEOTIDE SEQUENCE</scope>
    <source>
        <strain evidence="8">Hsosn_3</strain>
        <tissue evidence="8">Leaf</tissue>
    </source>
</reference>
<accession>A0AAD8I294</accession>
<keyword evidence="3" id="KW-0158">Chromosome</keyword>
<organism evidence="8 9">
    <name type="scientific">Heracleum sosnowskyi</name>
    <dbReference type="NCBI Taxonomy" id="360622"/>
    <lineage>
        <taxon>Eukaryota</taxon>
        <taxon>Viridiplantae</taxon>
        <taxon>Streptophyta</taxon>
        <taxon>Embryophyta</taxon>
        <taxon>Tracheophyta</taxon>
        <taxon>Spermatophyta</taxon>
        <taxon>Magnoliopsida</taxon>
        <taxon>eudicotyledons</taxon>
        <taxon>Gunneridae</taxon>
        <taxon>Pentapetalae</taxon>
        <taxon>asterids</taxon>
        <taxon>campanulids</taxon>
        <taxon>Apiales</taxon>
        <taxon>Apiaceae</taxon>
        <taxon>Apioideae</taxon>
        <taxon>apioid superclade</taxon>
        <taxon>Tordylieae</taxon>
        <taxon>Tordyliinae</taxon>
        <taxon>Heracleum</taxon>
    </lineage>
</organism>
<dbReference type="PROSITE" id="PS50815">
    <property type="entry name" value="HORMA"/>
    <property type="match status" value="1"/>
</dbReference>
<evidence type="ECO:0000256" key="3">
    <source>
        <dbReference type="ARBA" id="ARBA00022454"/>
    </source>
</evidence>
<sequence>MLSTAYIWNLLRITIFNISYIRGLFPENYFNDKSVLALEMKIKKLMSMDTESRRMIDWMEKGVYDALQKKYPKTLMFCVCETVEGPMIEEYACKSSSCKMVCTLIQLMRTLDKMSEERTILMKLLYYDDVTDFYDVWPEKFQYKTNGVTQVKKVNKTRLAEYIEMMSVERILKAKTVAAANPMPPGGIYTSSQESQNQLVVAAGQESDADDDKTTIATIVIPTEKIIIFFFVLGLFFLYAFGSGGEKEDIGLGKFEIKLA</sequence>
<evidence type="ECO:0000313" key="8">
    <source>
        <dbReference type="EMBL" id="KAK1377812.1"/>
    </source>
</evidence>
<evidence type="ECO:0000256" key="1">
    <source>
        <dbReference type="ARBA" id="ARBA00004123"/>
    </source>
</evidence>
<name>A0AAD8I294_9APIA</name>
<dbReference type="Proteomes" id="UP001237642">
    <property type="component" value="Unassembled WGS sequence"/>
</dbReference>
<evidence type="ECO:0000256" key="6">
    <source>
        <dbReference type="SAM" id="Phobius"/>
    </source>
</evidence>
<reference evidence="8" key="2">
    <citation type="submission" date="2023-05" db="EMBL/GenBank/DDBJ databases">
        <authorList>
            <person name="Schelkunov M.I."/>
        </authorList>
    </citation>
    <scope>NUCLEOTIDE SEQUENCE</scope>
    <source>
        <strain evidence="8">Hsosn_3</strain>
        <tissue evidence="8">Leaf</tissue>
    </source>
</reference>
<dbReference type="AlphaFoldDB" id="A0AAD8I294"/>
<dbReference type="Gene3D" id="3.30.900.10">
    <property type="entry name" value="HORMA domain"/>
    <property type="match status" value="2"/>
</dbReference>
<dbReference type="GO" id="GO:0005634">
    <property type="term" value="C:nucleus"/>
    <property type="evidence" value="ECO:0007669"/>
    <property type="project" value="UniProtKB-SubCell"/>
</dbReference>
<keyword evidence="6" id="KW-1133">Transmembrane helix</keyword>
<dbReference type="InterPro" id="IPR003511">
    <property type="entry name" value="HORMA_dom"/>
</dbReference>
<keyword evidence="9" id="KW-1185">Reference proteome</keyword>
<keyword evidence="5" id="KW-0469">Meiosis</keyword>
<dbReference type="PANTHER" id="PTHR48225:SF7">
    <property type="entry name" value="MEIOSIS-SPECIFIC PROTEIN HOP1"/>
    <property type="match status" value="1"/>
</dbReference>
<evidence type="ECO:0000259" key="7">
    <source>
        <dbReference type="PROSITE" id="PS50815"/>
    </source>
</evidence>
<proteinExistence type="predicted"/>
<feature type="domain" description="HORMA" evidence="7">
    <location>
        <begin position="1"/>
        <end position="200"/>
    </location>
</feature>
<protein>
    <recommendedName>
        <fullName evidence="7">HORMA domain-containing protein</fullName>
    </recommendedName>
</protein>
<dbReference type="InterPro" id="IPR036570">
    <property type="entry name" value="HORMA_dom_sf"/>
</dbReference>